<dbReference type="Pfam" id="PF07729">
    <property type="entry name" value="FCD"/>
    <property type="match status" value="1"/>
</dbReference>
<proteinExistence type="predicted"/>
<dbReference type="PANTHER" id="PTHR43537:SF51">
    <property type="entry name" value="HTH-TYPE TRANSCRIPTIONAL REGULATOR LGOR-RELATED"/>
    <property type="match status" value="1"/>
</dbReference>
<dbReference type="PANTHER" id="PTHR43537">
    <property type="entry name" value="TRANSCRIPTIONAL REGULATOR, GNTR FAMILY"/>
    <property type="match status" value="1"/>
</dbReference>
<dbReference type="InterPro" id="IPR000524">
    <property type="entry name" value="Tscrpt_reg_HTH_GntR"/>
</dbReference>
<sequence length="300" mass="34321">MARSDTRYREAFNDILAYCGTLEIDSALPSENALCQQAGVSRTVIRRCLGKLEELGVIRWEGREKRILRRPCEEDSIAIPPANGSSEDLEKRFLDWILRFDVPANTPLSVAELSRSFNVPQHELKEFLASLSRFGLVARRKQGGWMLLGFTRAFAIELSDFRSVLELNAIANVVDAPIDHPVWAQLADLRGKHMSLKERIDTDFHAFSKLDEAFHEVINSVVRNRFVVEFQKVISLVFHYHYMWDKTHEMDRNAAAIDEHLTIIDALEARDKDAAMEAARRHLRTSKSTLLSSLRHHDLG</sequence>
<feature type="domain" description="GntR C-terminal" evidence="4">
    <location>
        <begin position="157"/>
        <end position="285"/>
    </location>
</feature>
<keyword evidence="2" id="KW-0238">DNA-binding</keyword>
<evidence type="ECO:0000256" key="1">
    <source>
        <dbReference type="ARBA" id="ARBA00023015"/>
    </source>
</evidence>
<dbReference type="Proteomes" id="UP000027471">
    <property type="component" value="Unassembled WGS sequence"/>
</dbReference>
<dbReference type="InterPro" id="IPR036390">
    <property type="entry name" value="WH_DNA-bd_sf"/>
</dbReference>
<name>A0A074JPE2_9RHOB</name>
<dbReference type="STRING" id="1353528.DT23_16510"/>
<dbReference type="InterPro" id="IPR036388">
    <property type="entry name" value="WH-like_DNA-bd_sf"/>
</dbReference>
<reference evidence="5 6" key="1">
    <citation type="journal article" date="2015" name="Antonie Van Leeuwenhoek">
        <title>Thioclava indica sp. nov., isolated from surface seawater of the Indian Ocean.</title>
        <authorList>
            <person name="Liu Y."/>
            <person name="Lai Q."/>
            <person name="Du J."/>
            <person name="Xu H."/>
            <person name="Jiang L."/>
            <person name="Shao Z."/>
        </authorList>
    </citation>
    <scope>NUCLEOTIDE SEQUENCE [LARGE SCALE GENOMIC DNA]</scope>
    <source>
        <strain evidence="5 6">DT23-4</strain>
    </source>
</reference>
<keyword evidence="6" id="KW-1185">Reference proteome</keyword>
<evidence type="ECO:0000313" key="6">
    <source>
        <dbReference type="Proteomes" id="UP000027471"/>
    </source>
</evidence>
<dbReference type="SMART" id="SM00895">
    <property type="entry name" value="FCD"/>
    <property type="match status" value="1"/>
</dbReference>
<evidence type="ECO:0000313" key="5">
    <source>
        <dbReference type="EMBL" id="KEO58349.1"/>
    </source>
</evidence>
<comment type="caution">
    <text evidence="5">The sequence shown here is derived from an EMBL/GenBank/DDBJ whole genome shotgun (WGS) entry which is preliminary data.</text>
</comment>
<dbReference type="GO" id="GO:0003700">
    <property type="term" value="F:DNA-binding transcription factor activity"/>
    <property type="evidence" value="ECO:0007669"/>
    <property type="project" value="InterPro"/>
</dbReference>
<gene>
    <name evidence="5" type="ORF">DT23_16510</name>
</gene>
<evidence type="ECO:0000259" key="4">
    <source>
        <dbReference type="SMART" id="SM00895"/>
    </source>
</evidence>
<evidence type="ECO:0000256" key="3">
    <source>
        <dbReference type="ARBA" id="ARBA00023163"/>
    </source>
</evidence>
<dbReference type="Pfam" id="PF00392">
    <property type="entry name" value="GntR"/>
    <property type="match status" value="1"/>
</dbReference>
<protein>
    <recommendedName>
        <fullName evidence="4">GntR C-terminal domain-containing protein</fullName>
    </recommendedName>
</protein>
<dbReference type="RefSeq" id="WP_038131430.1">
    <property type="nucleotide sequence ID" value="NZ_AUNB01000035.1"/>
</dbReference>
<dbReference type="eggNOG" id="COG1802">
    <property type="taxonomic scope" value="Bacteria"/>
</dbReference>
<dbReference type="SUPFAM" id="SSF46785">
    <property type="entry name" value="Winged helix' DNA-binding domain"/>
    <property type="match status" value="2"/>
</dbReference>
<dbReference type="GO" id="GO:0003677">
    <property type="term" value="F:DNA binding"/>
    <property type="evidence" value="ECO:0007669"/>
    <property type="project" value="UniProtKB-KW"/>
</dbReference>
<organism evidence="5 6">
    <name type="scientific">Thioclava indica</name>
    <dbReference type="NCBI Taxonomy" id="1353528"/>
    <lineage>
        <taxon>Bacteria</taxon>
        <taxon>Pseudomonadati</taxon>
        <taxon>Pseudomonadota</taxon>
        <taxon>Alphaproteobacteria</taxon>
        <taxon>Rhodobacterales</taxon>
        <taxon>Paracoccaceae</taxon>
        <taxon>Thioclava</taxon>
    </lineage>
</organism>
<accession>A0A074JPE2</accession>
<evidence type="ECO:0000256" key="2">
    <source>
        <dbReference type="ARBA" id="ARBA00023125"/>
    </source>
</evidence>
<keyword evidence="1" id="KW-0805">Transcription regulation</keyword>
<dbReference type="EMBL" id="AUNB01000035">
    <property type="protein sequence ID" value="KEO58349.1"/>
    <property type="molecule type" value="Genomic_DNA"/>
</dbReference>
<dbReference type="Gene3D" id="1.20.120.530">
    <property type="entry name" value="GntR ligand-binding domain-like"/>
    <property type="match status" value="1"/>
</dbReference>
<dbReference type="SUPFAM" id="SSF48008">
    <property type="entry name" value="GntR ligand-binding domain-like"/>
    <property type="match status" value="1"/>
</dbReference>
<dbReference type="AlphaFoldDB" id="A0A074JPE2"/>
<dbReference type="InterPro" id="IPR011711">
    <property type="entry name" value="GntR_C"/>
</dbReference>
<dbReference type="InterPro" id="IPR008920">
    <property type="entry name" value="TF_FadR/GntR_C"/>
</dbReference>
<dbReference type="OrthoDB" id="9799812at2"/>
<keyword evidence="3" id="KW-0804">Transcription</keyword>
<dbReference type="PRINTS" id="PR00035">
    <property type="entry name" value="HTHGNTR"/>
</dbReference>
<dbReference type="Gene3D" id="1.10.10.10">
    <property type="entry name" value="Winged helix-like DNA-binding domain superfamily/Winged helix DNA-binding domain"/>
    <property type="match status" value="1"/>
</dbReference>